<evidence type="ECO:0000259" key="2">
    <source>
        <dbReference type="Pfam" id="PF01471"/>
    </source>
</evidence>
<keyword evidence="1" id="KW-0472">Membrane</keyword>
<dbReference type="AlphaFoldDB" id="A0A5J5E661"/>
<dbReference type="InterPro" id="IPR036365">
    <property type="entry name" value="PGBD-like_sf"/>
</dbReference>
<gene>
    <name evidence="4" type="ORF">EM848_00010</name>
    <name evidence="3" type="ORF">EMO90_02715</name>
</gene>
<accession>A0A5J5E661</accession>
<organism evidence="4 5">
    <name type="scientific">Bifidobacterium vespertilionis</name>
    <dbReference type="NCBI Taxonomy" id="2562524"/>
    <lineage>
        <taxon>Bacteria</taxon>
        <taxon>Bacillati</taxon>
        <taxon>Actinomycetota</taxon>
        <taxon>Actinomycetes</taxon>
        <taxon>Bifidobacteriales</taxon>
        <taxon>Bifidobacteriaceae</taxon>
        <taxon>Bifidobacterium</taxon>
    </lineage>
</organism>
<proteinExistence type="predicted"/>
<evidence type="ECO:0000313" key="3">
    <source>
        <dbReference type="EMBL" id="KAA8821560.1"/>
    </source>
</evidence>
<evidence type="ECO:0000256" key="1">
    <source>
        <dbReference type="SAM" id="Phobius"/>
    </source>
</evidence>
<dbReference type="Gene3D" id="1.10.101.10">
    <property type="entry name" value="PGBD-like superfamily/PGBD"/>
    <property type="match status" value="1"/>
</dbReference>
<dbReference type="SUPFAM" id="SSF47090">
    <property type="entry name" value="PGBD-like"/>
    <property type="match status" value="1"/>
</dbReference>
<dbReference type="OrthoDB" id="3268648at2"/>
<dbReference type="Pfam" id="PF01471">
    <property type="entry name" value="PG_binding_1"/>
    <property type="match status" value="1"/>
</dbReference>
<reference evidence="5 6" key="1">
    <citation type="journal article" date="2019" name="Syst. Appl. Microbiol.">
        <title>Characterization of Bifidobacterium species in feaces of the Egyptian fruit bat: Description of B. vespertilionis sp. nov. and B. rousetti sp. nov.</title>
        <authorList>
            <person name="Modesto M."/>
            <person name="Satti M."/>
            <person name="Watanabe K."/>
            <person name="Puglisi E."/>
            <person name="Morelli L."/>
            <person name="Huang C.-H."/>
            <person name="Liou J.-S."/>
            <person name="Miyashita M."/>
            <person name="Tamura T."/>
            <person name="Saito S."/>
            <person name="Mori K."/>
            <person name="Huang L."/>
            <person name="Sciavilla P."/>
            <person name="Sandri C."/>
            <person name="Spiezio C."/>
            <person name="Vitali F."/>
            <person name="Cavalieri D."/>
            <person name="Perpetuini G."/>
            <person name="Tofalo R."/>
            <person name="Bonetti A."/>
            <person name="Arita M."/>
            <person name="Mattarelli P."/>
        </authorList>
    </citation>
    <scope>NUCLEOTIDE SEQUENCE [LARGE SCALE GENOMIC DNA]</scope>
    <source>
        <strain evidence="3 6">RST16</strain>
        <strain evidence="4 5">RST8</strain>
    </source>
</reference>
<dbReference type="Proteomes" id="UP000345527">
    <property type="component" value="Unassembled WGS sequence"/>
</dbReference>
<dbReference type="EMBL" id="RZNZ01000003">
    <property type="protein sequence ID" value="KAA8821560.1"/>
    <property type="molecule type" value="Genomic_DNA"/>
</dbReference>
<keyword evidence="1" id="KW-0812">Transmembrane</keyword>
<evidence type="ECO:0000313" key="6">
    <source>
        <dbReference type="Proteomes" id="UP000374630"/>
    </source>
</evidence>
<name>A0A5J5E661_9BIFI</name>
<feature type="domain" description="Peptidoglycan binding-like" evidence="2">
    <location>
        <begin position="132"/>
        <end position="172"/>
    </location>
</feature>
<feature type="transmembrane region" description="Helical" evidence="1">
    <location>
        <begin position="20"/>
        <end position="40"/>
    </location>
</feature>
<evidence type="ECO:0000313" key="4">
    <source>
        <dbReference type="EMBL" id="KAA8824640.1"/>
    </source>
</evidence>
<dbReference type="EMBL" id="RZOA01000001">
    <property type="protein sequence ID" value="KAA8824640.1"/>
    <property type="molecule type" value="Genomic_DNA"/>
</dbReference>
<comment type="caution">
    <text evidence="4">The sequence shown here is derived from an EMBL/GenBank/DDBJ whole genome shotgun (WGS) entry which is preliminary data.</text>
</comment>
<dbReference type="InterPro" id="IPR002477">
    <property type="entry name" value="Peptidoglycan-bd-like"/>
</dbReference>
<keyword evidence="6" id="KW-1185">Reference proteome</keyword>
<dbReference type="InterPro" id="IPR036366">
    <property type="entry name" value="PGBDSf"/>
</dbReference>
<keyword evidence="1" id="KW-1133">Transmembrane helix</keyword>
<sequence length="363" mass="37125">MVAKPRTKGNSGARRVSVTWLLLAMIVAVALTAGACALWLPDRAPAVLSAPGEVTSAPVSTQNYEGRQSVSVVPTVSTKRQLLLNTSGTVTADLSSGGLESGKGALAVNGRVIVALSTATPLYRDLAVNAKGDDVKSLNAELARLGYGAPADSSTYTRATANAVKALQKSAGNTPADDGSLMLADVLWMPQQHVVPAAWQGVAGIPVSAGSPIGEIPGGVTRLTIKAGQPSDRDRTLELFGETTTLPAGQVSVDDAEYCKRITDNEMFQQYASQSQVDFSQGLDATLSLSEPVEVLRVPAAGVFGVGRGGDQTKACVAGVDRKAVPVSIVGSELGVSLVQVDGDGSAPTQVALGSALDGVTCQ</sequence>
<dbReference type="Proteomes" id="UP000374630">
    <property type="component" value="Unassembled WGS sequence"/>
</dbReference>
<protein>
    <submittedName>
        <fullName evidence="4">Peptidoglycan-binding protein</fullName>
    </submittedName>
</protein>
<evidence type="ECO:0000313" key="5">
    <source>
        <dbReference type="Proteomes" id="UP000345527"/>
    </source>
</evidence>